<organism evidence="2 3">
    <name type="scientific">Yeguia hominis</name>
    <dbReference type="NCBI Taxonomy" id="2763662"/>
    <lineage>
        <taxon>Bacteria</taxon>
        <taxon>Bacillati</taxon>
        <taxon>Bacillota</taxon>
        <taxon>Clostridia</taxon>
        <taxon>Eubacteriales</taxon>
        <taxon>Yeguiaceae</taxon>
        <taxon>Yeguia</taxon>
    </lineage>
</organism>
<proteinExistence type="predicted"/>
<evidence type="ECO:0000313" key="3">
    <source>
        <dbReference type="Proteomes" id="UP000651482"/>
    </source>
</evidence>
<protein>
    <submittedName>
        <fullName evidence="2">Uncharacterized protein</fullName>
    </submittedName>
</protein>
<keyword evidence="1" id="KW-0472">Membrane</keyword>
<evidence type="ECO:0000256" key="1">
    <source>
        <dbReference type="SAM" id="Phobius"/>
    </source>
</evidence>
<name>A0A926D7F0_9FIRM</name>
<feature type="transmembrane region" description="Helical" evidence="1">
    <location>
        <begin position="86"/>
        <end position="103"/>
    </location>
</feature>
<evidence type="ECO:0000313" key="2">
    <source>
        <dbReference type="EMBL" id="MBC8532798.1"/>
    </source>
</evidence>
<feature type="transmembrane region" description="Helical" evidence="1">
    <location>
        <begin position="6"/>
        <end position="24"/>
    </location>
</feature>
<reference evidence="2" key="1">
    <citation type="submission" date="2020-08" db="EMBL/GenBank/DDBJ databases">
        <title>Genome public.</title>
        <authorList>
            <person name="Liu C."/>
            <person name="Sun Q."/>
        </authorList>
    </citation>
    <scope>NUCLEOTIDE SEQUENCE</scope>
    <source>
        <strain evidence="2">NSJ-40</strain>
    </source>
</reference>
<keyword evidence="1" id="KW-1133">Transmembrane helix</keyword>
<gene>
    <name evidence="2" type="ORF">IAG03_02010</name>
</gene>
<keyword evidence="3" id="KW-1185">Reference proteome</keyword>
<dbReference type="Proteomes" id="UP000651482">
    <property type="component" value="Unassembled WGS sequence"/>
</dbReference>
<keyword evidence="1" id="KW-0812">Transmembrane</keyword>
<accession>A0A926D7F0</accession>
<comment type="caution">
    <text evidence="2">The sequence shown here is derived from an EMBL/GenBank/DDBJ whole genome shotgun (WGS) entry which is preliminary data.</text>
</comment>
<feature type="transmembrane region" description="Helical" evidence="1">
    <location>
        <begin position="140"/>
        <end position="162"/>
    </location>
</feature>
<sequence length="164" mass="17883">MILQVILEGIGLGVLLILVCAIGIRKGAVGMVHLYSPVVQERCVTLGLTTHAKIKRNALIFKAVCVPGYIAYVLVCVYAVNGARGFLAGFWQLLVILSVMNLIDRFWVDGYWVGHTNAWGIPGTEDLKPYITAKDKGKKWLFGTVGMAVISAALAAIMMLFMKI</sequence>
<dbReference type="AlphaFoldDB" id="A0A926D7F0"/>
<feature type="transmembrane region" description="Helical" evidence="1">
    <location>
        <begin position="59"/>
        <end position="80"/>
    </location>
</feature>
<dbReference type="EMBL" id="JACRSN010000002">
    <property type="protein sequence ID" value="MBC8532798.1"/>
    <property type="molecule type" value="Genomic_DNA"/>
</dbReference>